<reference evidence="2 3" key="1">
    <citation type="submission" date="2009-12" db="EMBL/GenBank/DDBJ databases">
        <authorList>
            <person name="Shrivastava S."/>
            <person name="Madupu R."/>
            <person name="Durkin A.S."/>
            <person name="Torralba M."/>
            <person name="Methe B."/>
            <person name="Sutton G.G."/>
            <person name="Strausberg R.L."/>
            <person name="Nelson K.E."/>
        </authorList>
    </citation>
    <scope>NUCLEOTIDE SEQUENCE [LARGE SCALE GENOMIC DNA]</scope>
    <source>
        <strain evidence="2 3">W5455</strain>
    </source>
</reference>
<keyword evidence="3" id="KW-1185">Reference proteome</keyword>
<keyword evidence="1" id="KW-1133">Transmembrane helix</keyword>
<gene>
    <name evidence="2" type="ORF">HMPREF7215_2387</name>
</gene>
<keyword evidence="1" id="KW-0472">Membrane</keyword>
<dbReference type="EMBL" id="ADFP01000056">
    <property type="protein sequence ID" value="EFB90904.1"/>
    <property type="molecule type" value="Genomic_DNA"/>
</dbReference>
<feature type="transmembrane region" description="Helical" evidence="1">
    <location>
        <begin position="6"/>
        <end position="26"/>
    </location>
</feature>
<accession>A0ABM9ZVK5</accession>
<dbReference type="Proteomes" id="UP000006462">
    <property type="component" value="Unassembled WGS sequence"/>
</dbReference>
<evidence type="ECO:0000256" key="1">
    <source>
        <dbReference type="SAM" id="Phobius"/>
    </source>
</evidence>
<comment type="caution">
    <text evidence="2">The sequence shown here is derived from an EMBL/GenBank/DDBJ whole genome shotgun (WGS) entry which is preliminary data.</text>
</comment>
<evidence type="ECO:0000313" key="3">
    <source>
        <dbReference type="Proteomes" id="UP000006462"/>
    </source>
</evidence>
<sequence length="37" mass="3948">MVPIGGFLPLTGGAAFCKILMYFCLLPMKEVLSIGSE</sequence>
<evidence type="ECO:0000313" key="2">
    <source>
        <dbReference type="EMBL" id="EFB90904.1"/>
    </source>
</evidence>
<name>A0ABM9ZVK5_9BACT</name>
<protein>
    <submittedName>
        <fullName evidence="2">Uncharacterized protein</fullName>
    </submittedName>
</protein>
<proteinExistence type="predicted"/>
<keyword evidence="1" id="KW-0812">Transmembrane</keyword>
<organism evidence="2 3">
    <name type="scientific">Pyramidobacter piscolens W5455</name>
    <dbReference type="NCBI Taxonomy" id="352165"/>
    <lineage>
        <taxon>Bacteria</taxon>
        <taxon>Thermotogati</taxon>
        <taxon>Synergistota</taxon>
        <taxon>Synergistia</taxon>
        <taxon>Synergistales</taxon>
        <taxon>Dethiosulfovibrionaceae</taxon>
        <taxon>Pyramidobacter</taxon>
    </lineage>
</organism>